<evidence type="ECO:0000313" key="3">
    <source>
        <dbReference type="EMBL" id="KAL2293263.1"/>
    </source>
</evidence>
<dbReference type="SUPFAM" id="SSF56112">
    <property type="entry name" value="Protein kinase-like (PK-like)"/>
    <property type="match status" value="1"/>
</dbReference>
<feature type="compositionally biased region" description="Polar residues" evidence="1">
    <location>
        <begin position="609"/>
        <end position="629"/>
    </location>
</feature>
<dbReference type="PANTHER" id="PTHR24359">
    <property type="entry name" value="SERINE/THREONINE-PROTEIN KINASE SBK1"/>
    <property type="match status" value="1"/>
</dbReference>
<dbReference type="InterPro" id="IPR011009">
    <property type="entry name" value="Kinase-like_dom_sf"/>
</dbReference>
<dbReference type="SMART" id="SM00220">
    <property type="entry name" value="S_TKc"/>
    <property type="match status" value="1"/>
</dbReference>
<accession>A0ABR4FF07</accession>
<feature type="region of interest" description="Disordered" evidence="1">
    <location>
        <begin position="458"/>
        <end position="489"/>
    </location>
</feature>
<organism evidence="3 4">
    <name type="scientific">Diaporthe vaccinii</name>
    <dbReference type="NCBI Taxonomy" id="105482"/>
    <lineage>
        <taxon>Eukaryota</taxon>
        <taxon>Fungi</taxon>
        <taxon>Dikarya</taxon>
        <taxon>Ascomycota</taxon>
        <taxon>Pezizomycotina</taxon>
        <taxon>Sordariomycetes</taxon>
        <taxon>Sordariomycetidae</taxon>
        <taxon>Diaporthales</taxon>
        <taxon>Diaporthaceae</taxon>
        <taxon>Diaporthe</taxon>
        <taxon>Diaporthe eres species complex</taxon>
    </lineage>
</organism>
<evidence type="ECO:0000256" key="1">
    <source>
        <dbReference type="SAM" id="MobiDB-lite"/>
    </source>
</evidence>
<dbReference type="EMBL" id="JBAWTH010000001">
    <property type="protein sequence ID" value="KAL2293263.1"/>
    <property type="molecule type" value="Genomic_DNA"/>
</dbReference>
<sequence length="893" mass="101716">MASLEGDHGESSYDLFKEHVERNFETGHEAQGSPARFATIHFLTQYWTTDHVQEIVFDTEGLDCQVQDIRNRYLRILSVLVWISMTGRSYVRYLRHFVRNDRDDHILPLRERPAFIPSTNDGESFWTTFFKNQWKFCPVQLGPSRMYNRDLHPNQILPFTISCDLGSQNIGRPANIRFAKVHASDTLSQTHLAGENIMLKSYDSPYERAIETRSMPIMLSTTPRSRAIRSSNTLEATRPDRWLQEVDYSTQSCSMHQDLKPSNIFVFEHGDVSAAEFDLTFKIGDFGNSHTRKTAPYNSGRLGYESGSTRTYCPPELYWNHEVDFIVGPLQDMWSLGCVLIEAAVWLCFGRRGRLKFQQQRRDENNEVSPAQRDLGRSDCFHNGKARLKTVEKVFDLVQRDGQRSDELTPRIVRLVLDHLLVDENSRYDARLLSSELGNMIRTTTDWPRDRLSRCISTASSASRSHRSQEFRHSQHDGIDDPQNMSSRPQYRIHTPCTTIDSIEQDQTPPAERVQTMGLLPSRSTSFRSQNGAAEPWNHNDGNQGLQRMESGQLPITLPERNGRHSTYSAISLMKGFHPDIPTHAPTETIRPDHTQGQTGHVRPPDQPWSAQEVETSLTNSSHTTITHSQPRDYKRTTFPDISMEDVTTRRARGKPPKLRPLLQGEDQAMMFLKKRDHILVIDNSQHMREFKVQVLETFANLAHILEAADPNGLEVLCTSDPEKLQQNKATERLVQFVQSNFDKGASSACFIETALKALAAEVLGRLPSGPGEKKRLIPWGKNGKVRPISIYVLTSGVWDSSAGAREGTCGAERPIRQIITELQNRNLHKSQVAIQFIRFGNHPTGIERLKHLDDRLGKPDYDIVDHKPSNCSVWPMLIGSLDEGNDREDNTS</sequence>
<comment type="caution">
    <text evidence="3">The sequence shown here is derived from an EMBL/GenBank/DDBJ whole genome shotgun (WGS) entry which is preliminary data.</text>
</comment>
<dbReference type="InterPro" id="IPR000719">
    <property type="entry name" value="Prot_kinase_dom"/>
</dbReference>
<keyword evidence="4" id="KW-1185">Reference proteome</keyword>
<protein>
    <recommendedName>
        <fullName evidence="2">Protein kinase domain-containing protein</fullName>
    </recommendedName>
</protein>
<name>A0ABR4FF07_9PEZI</name>
<dbReference type="PANTHER" id="PTHR24359:SF1">
    <property type="entry name" value="INHIBITOR OF NUCLEAR FACTOR KAPPA-B KINASE EPSILON SUBUNIT HOMOLOG 1-RELATED"/>
    <property type="match status" value="1"/>
</dbReference>
<dbReference type="PROSITE" id="PS50011">
    <property type="entry name" value="PROTEIN_KINASE_DOM"/>
    <property type="match status" value="1"/>
</dbReference>
<dbReference type="Gene3D" id="1.10.510.10">
    <property type="entry name" value="Transferase(Phosphotransferase) domain 1"/>
    <property type="match status" value="1"/>
</dbReference>
<gene>
    <name evidence="3" type="ORF">FJTKL_05209</name>
</gene>
<proteinExistence type="predicted"/>
<feature type="compositionally biased region" description="Basic and acidic residues" evidence="1">
    <location>
        <begin position="467"/>
        <end position="479"/>
    </location>
</feature>
<dbReference type="Proteomes" id="UP001600888">
    <property type="component" value="Unassembled WGS sequence"/>
</dbReference>
<evidence type="ECO:0000313" key="4">
    <source>
        <dbReference type="Proteomes" id="UP001600888"/>
    </source>
</evidence>
<feature type="region of interest" description="Disordered" evidence="1">
    <location>
        <begin position="587"/>
        <end position="636"/>
    </location>
</feature>
<evidence type="ECO:0000259" key="2">
    <source>
        <dbReference type="PROSITE" id="PS50011"/>
    </source>
</evidence>
<reference evidence="3 4" key="1">
    <citation type="submission" date="2024-03" db="EMBL/GenBank/DDBJ databases">
        <title>A high-quality draft genome sequence of Diaporthe vaccinii, a causative agent of upright dieback and viscid rot disease in cranberry plants.</title>
        <authorList>
            <person name="Sarrasin M."/>
            <person name="Lang B.F."/>
            <person name="Burger G."/>
        </authorList>
    </citation>
    <scope>NUCLEOTIDE SEQUENCE [LARGE SCALE GENOMIC DNA]</scope>
    <source>
        <strain evidence="3 4">IS7</strain>
    </source>
</reference>
<dbReference type="Pfam" id="PF00069">
    <property type="entry name" value="Pkinase"/>
    <property type="match status" value="1"/>
</dbReference>
<feature type="domain" description="Protein kinase" evidence="2">
    <location>
        <begin position="115"/>
        <end position="441"/>
    </location>
</feature>